<comment type="caution">
    <text evidence="1">The sequence shown here is derived from an EMBL/GenBank/DDBJ whole genome shotgun (WGS) entry which is preliminary data.</text>
</comment>
<name>A0AAV1RKL3_9ROSI</name>
<keyword evidence="2" id="KW-1185">Reference proteome</keyword>
<organism evidence="1 2">
    <name type="scientific">Dovyalis caffra</name>
    <dbReference type="NCBI Taxonomy" id="77055"/>
    <lineage>
        <taxon>Eukaryota</taxon>
        <taxon>Viridiplantae</taxon>
        <taxon>Streptophyta</taxon>
        <taxon>Embryophyta</taxon>
        <taxon>Tracheophyta</taxon>
        <taxon>Spermatophyta</taxon>
        <taxon>Magnoliopsida</taxon>
        <taxon>eudicotyledons</taxon>
        <taxon>Gunneridae</taxon>
        <taxon>Pentapetalae</taxon>
        <taxon>rosids</taxon>
        <taxon>fabids</taxon>
        <taxon>Malpighiales</taxon>
        <taxon>Salicaceae</taxon>
        <taxon>Flacourtieae</taxon>
        <taxon>Dovyalis</taxon>
    </lineage>
</organism>
<dbReference type="Proteomes" id="UP001314170">
    <property type="component" value="Unassembled WGS sequence"/>
</dbReference>
<sequence>MTDEGLRGRRPRSWCPCEVIQVRRVLGVVMAASEGREGFGGAVGKGSELRYEGENSSFGVYGEL</sequence>
<dbReference type="EMBL" id="CAWUPB010001009">
    <property type="protein sequence ID" value="CAK7336757.1"/>
    <property type="molecule type" value="Genomic_DNA"/>
</dbReference>
<gene>
    <name evidence="1" type="ORF">DCAF_LOCUS11777</name>
</gene>
<accession>A0AAV1RKL3</accession>
<protein>
    <submittedName>
        <fullName evidence="1">Uncharacterized protein</fullName>
    </submittedName>
</protein>
<dbReference type="AlphaFoldDB" id="A0AAV1RKL3"/>
<reference evidence="1 2" key="1">
    <citation type="submission" date="2024-01" db="EMBL/GenBank/DDBJ databases">
        <authorList>
            <person name="Waweru B."/>
        </authorList>
    </citation>
    <scope>NUCLEOTIDE SEQUENCE [LARGE SCALE GENOMIC DNA]</scope>
</reference>
<proteinExistence type="predicted"/>
<evidence type="ECO:0000313" key="2">
    <source>
        <dbReference type="Proteomes" id="UP001314170"/>
    </source>
</evidence>
<feature type="non-terminal residue" evidence="1">
    <location>
        <position position="64"/>
    </location>
</feature>
<evidence type="ECO:0000313" key="1">
    <source>
        <dbReference type="EMBL" id="CAK7336757.1"/>
    </source>
</evidence>